<proteinExistence type="predicted"/>
<dbReference type="AlphaFoldDB" id="A3CGB0"/>
<organism evidence="2">
    <name type="scientific">Oryza sativa subsp. japonica</name>
    <name type="common">Rice</name>
    <dbReference type="NCBI Taxonomy" id="39947"/>
    <lineage>
        <taxon>Eukaryota</taxon>
        <taxon>Viridiplantae</taxon>
        <taxon>Streptophyta</taxon>
        <taxon>Embryophyta</taxon>
        <taxon>Tracheophyta</taxon>
        <taxon>Spermatophyta</taxon>
        <taxon>Magnoliopsida</taxon>
        <taxon>Liliopsida</taxon>
        <taxon>Poales</taxon>
        <taxon>Poaceae</taxon>
        <taxon>BOP clade</taxon>
        <taxon>Oryzoideae</taxon>
        <taxon>Oryzeae</taxon>
        <taxon>Oryzinae</taxon>
        <taxon>Oryza</taxon>
        <taxon>Oryza sativa</taxon>
    </lineage>
</organism>
<dbReference type="EMBL" id="CM000149">
    <property type="protein sequence ID" value="EAZ20123.1"/>
    <property type="molecule type" value="Genomic_DNA"/>
</dbReference>
<evidence type="ECO:0000313" key="2">
    <source>
        <dbReference type="EMBL" id="EAZ20123.1"/>
    </source>
</evidence>
<reference evidence="1" key="4">
    <citation type="journal article" date="2007" name="Genome Res.">
        <title>Curated Genome Annotation of Oryza sativa ssp. japonica and Comparative Genome Analysis with Arabidopsis thaliana.</title>
        <authorList>
            <consortium name="The Rice Annotation Project (RAP)"/>
            <person name="Itoh T."/>
            <person name="Tanaka T."/>
            <person name="Barrero R.A."/>
            <person name="Yamasaki C."/>
            <person name="Fujii Y."/>
            <person name="Hilton P.B."/>
            <person name="Antonio B.A."/>
            <person name="Aono H."/>
            <person name="Apweiler R."/>
            <person name="Bruskiewich R."/>
            <person name="Bureau T."/>
            <person name="Burr F."/>
            <person name="Costa de Oliveira A."/>
            <person name="Fuks G."/>
            <person name="Habara T."/>
            <person name="Haberer G."/>
            <person name="Han B."/>
            <person name="Harada E."/>
            <person name="Hiraki A.T."/>
            <person name="Hirochika H."/>
            <person name="Hoen D."/>
            <person name="Hokari H."/>
            <person name="Hosokawa S."/>
            <person name="Hsing Y."/>
            <person name="Ikawa H."/>
            <person name="Ikeo K."/>
            <person name="Imanishi T."/>
            <person name="Ito Y."/>
            <person name="Jaiswal P."/>
            <person name="Kanno M."/>
            <person name="Kawahara Y."/>
            <person name="Kawamura T."/>
            <person name="Kawashima H."/>
            <person name="Khurana J.P."/>
            <person name="Kikuchi S."/>
            <person name="Komatsu S."/>
            <person name="Koyanagi K.O."/>
            <person name="Kubooka H."/>
            <person name="Lieberherr D."/>
            <person name="Lin Y.C."/>
            <person name="Lonsdale D."/>
            <person name="Matsumoto T."/>
            <person name="Matsuya A."/>
            <person name="McCombie W.R."/>
            <person name="Messing J."/>
            <person name="Miyao A."/>
            <person name="Mulder N."/>
            <person name="Nagamura Y."/>
            <person name="Nam J."/>
            <person name="Namiki N."/>
            <person name="Numa H."/>
            <person name="Nurimoto S."/>
            <person name="O'donovan C."/>
            <person name="Ohyanagi H."/>
            <person name="Okido T."/>
            <person name="Oota S."/>
            <person name="Osato N."/>
            <person name="Palmer L.E."/>
            <person name="Quetier F."/>
            <person name="Raghuvanshi S."/>
            <person name="Saichi N."/>
            <person name="Sakai H."/>
            <person name="Sakai Y."/>
            <person name="Sakata K."/>
            <person name="Sakurai T."/>
            <person name="Sato F."/>
            <person name="Sato Y."/>
            <person name="Schoof H."/>
            <person name="Seki M."/>
            <person name="Shibata M."/>
            <person name="Shimizu Y."/>
            <person name="Shinozaki K."/>
            <person name="Shinso Y."/>
            <person name="Singh N.K."/>
            <person name="Smith-White B."/>
            <person name="Takeda J."/>
            <person name="Tanino M."/>
            <person name="Tatusova T."/>
            <person name="Thongjuea S."/>
            <person name="Todokoro F."/>
            <person name="Tsugane M."/>
            <person name="Tyagi A.K."/>
            <person name="Vanavichit A."/>
            <person name="Wang A."/>
            <person name="Wing R.A."/>
            <person name="Yamaguchi K."/>
            <person name="Yamamoto M."/>
            <person name="Yamamoto N."/>
            <person name="Yu Y."/>
            <person name="Zhang H."/>
            <person name="Zhao Q."/>
            <person name="Higo K."/>
            <person name="Burr B."/>
            <person name="Gojobori T."/>
            <person name="Sasaki T."/>
        </authorList>
    </citation>
    <scope>NUCLEOTIDE SEQUENCE</scope>
</reference>
<reference evidence="3" key="6">
    <citation type="journal article" date="2008" name="Nucleic Acids Res.">
        <title>The rice annotation project database (RAP-DB): 2008 update.</title>
        <authorList>
            <consortium name="The rice annotation project (RAP)"/>
        </authorList>
    </citation>
    <scope>GENOME REANNOTATION</scope>
    <source>
        <strain evidence="3">cv. Nipponbare</strain>
    </source>
</reference>
<reference evidence="1 3" key="1">
    <citation type="journal article" date="2005" name="Nature">
        <title>The map-based sequence of the rice genome.</title>
        <authorList>
            <consortium name="International rice genome sequencing project (IRGSP)"/>
            <person name="Matsumoto T."/>
            <person name="Wu J."/>
            <person name="Kanamori H."/>
            <person name="Katayose Y."/>
            <person name="Fujisawa M."/>
            <person name="Namiki N."/>
            <person name="Mizuno H."/>
            <person name="Yamamoto K."/>
            <person name="Antonio B.A."/>
            <person name="Baba T."/>
            <person name="Sakata K."/>
            <person name="Nagamura Y."/>
            <person name="Aoki H."/>
            <person name="Arikawa K."/>
            <person name="Arita K."/>
            <person name="Bito T."/>
            <person name="Chiden Y."/>
            <person name="Fujitsuka N."/>
            <person name="Fukunaka R."/>
            <person name="Hamada M."/>
            <person name="Harada C."/>
            <person name="Hayashi A."/>
            <person name="Hijishita S."/>
            <person name="Honda M."/>
            <person name="Hosokawa S."/>
            <person name="Ichikawa Y."/>
            <person name="Idonuma A."/>
            <person name="Iijima M."/>
            <person name="Ikeda M."/>
            <person name="Ikeno M."/>
            <person name="Ito K."/>
            <person name="Ito S."/>
            <person name="Ito T."/>
            <person name="Ito Y."/>
            <person name="Ito Y."/>
            <person name="Iwabuchi A."/>
            <person name="Kamiya K."/>
            <person name="Karasawa W."/>
            <person name="Kurita K."/>
            <person name="Katagiri S."/>
            <person name="Kikuta A."/>
            <person name="Kobayashi H."/>
            <person name="Kobayashi N."/>
            <person name="Machita K."/>
            <person name="Maehara T."/>
            <person name="Masukawa M."/>
            <person name="Mizubayashi T."/>
            <person name="Mukai Y."/>
            <person name="Nagasaki H."/>
            <person name="Nagata Y."/>
            <person name="Naito S."/>
            <person name="Nakashima M."/>
            <person name="Nakama Y."/>
            <person name="Nakamichi Y."/>
            <person name="Nakamura M."/>
            <person name="Meguro A."/>
            <person name="Negishi M."/>
            <person name="Ohta I."/>
            <person name="Ohta T."/>
            <person name="Okamoto M."/>
            <person name="Ono N."/>
            <person name="Saji S."/>
            <person name="Sakaguchi M."/>
            <person name="Sakai K."/>
            <person name="Shibata M."/>
            <person name="Shimokawa T."/>
            <person name="Song J."/>
            <person name="Takazaki Y."/>
            <person name="Terasawa K."/>
            <person name="Tsugane M."/>
            <person name="Tsuji K."/>
            <person name="Ueda S."/>
            <person name="Waki K."/>
            <person name="Yamagata H."/>
            <person name="Yamamoto M."/>
            <person name="Yamamoto S."/>
            <person name="Yamane H."/>
            <person name="Yoshiki S."/>
            <person name="Yoshihara R."/>
            <person name="Yukawa K."/>
            <person name="Zhong H."/>
            <person name="Yano M."/>
            <person name="Yuan Q."/>
            <person name="Ouyang S."/>
            <person name="Liu J."/>
            <person name="Jones K.M."/>
            <person name="Gansberger K."/>
            <person name="Moffat K."/>
            <person name="Hill J."/>
            <person name="Bera J."/>
            <person name="Fadrosh D."/>
            <person name="Jin S."/>
            <person name="Johri S."/>
            <person name="Kim M."/>
            <person name="Overton L."/>
            <person name="Reardon M."/>
            <person name="Tsitrin T."/>
            <person name="Vuong H."/>
            <person name="Weaver B."/>
            <person name="Ciecko A."/>
            <person name="Tallon L."/>
            <person name="Jackson J."/>
            <person name="Pai G."/>
            <person name="Aken S.V."/>
            <person name="Utterback T."/>
            <person name="Reidmuller S."/>
            <person name="Feldblyum T."/>
            <person name="Hsiao J."/>
            <person name="Zismann V."/>
            <person name="Iobst S."/>
            <person name="de Vazeille A.R."/>
            <person name="Buell C.R."/>
            <person name="Ying K."/>
            <person name="Li Y."/>
            <person name="Lu T."/>
            <person name="Huang Y."/>
            <person name="Zhao Q."/>
            <person name="Feng Q."/>
            <person name="Zhang L."/>
            <person name="Zhu J."/>
            <person name="Weng Q."/>
            <person name="Mu J."/>
            <person name="Lu Y."/>
            <person name="Fan D."/>
            <person name="Liu Y."/>
            <person name="Guan J."/>
            <person name="Zhang Y."/>
            <person name="Yu S."/>
            <person name="Liu X."/>
            <person name="Zhang Y."/>
            <person name="Hong G."/>
            <person name="Han B."/>
            <person name="Choisne N."/>
            <person name="Demange N."/>
            <person name="Orjeda G."/>
            <person name="Samain S."/>
            <person name="Cattolico L."/>
            <person name="Pelletier E."/>
            <person name="Couloux A."/>
            <person name="Segurens B."/>
            <person name="Wincker P."/>
            <person name="D'Hont A."/>
            <person name="Scarpelli C."/>
            <person name="Weissenbach J."/>
            <person name="Salanoubat M."/>
            <person name="Quetier F."/>
            <person name="Yu Y."/>
            <person name="Kim H.R."/>
            <person name="Rambo T."/>
            <person name="Currie J."/>
            <person name="Collura K."/>
            <person name="Luo M."/>
            <person name="Yang T."/>
            <person name="Ammiraju J.S.S."/>
            <person name="Engler F."/>
            <person name="Soderlund C."/>
            <person name="Wing R.A."/>
            <person name="Palmer L.E."/>
            <person name="de la Bastide M."/>
            <person name="Spiegel L."/>
            <person name="Nascimento L."/>
            <person name="Zutavern T."/>
            <person name="O'Shaughnessy A."/>
            <person name="Dike S."/>
            <person name="Dedhia N."/>
            <person name="Preston R."/>
            <person name="Balija V."/>
            <person name="McCombie W.R."/>
            <person name="Chow T."/>
            <person name="Chen H."/>
            <person name="Chung M."/>
            <person name="Chen C."/>
            <person name="Shaw J."/>
            <person name="Wu H."/>
            <person name="Hsiao K."/>
            <person name="Chao Y."/>
            <person name="Chu M."/>
            <person name="Cheng C."/>
            <person name="Hour A."/>
            <person name="Lee P."/>
            <person name="Lin S."/>
            <person name="Lin Y."/>
            <person name="Liou J."/>
            <person name="Liu S."/>
            <person name="Hsing Y."/>
            <person name="Raghuvanshi S."/>
            <person name="Mohanty A."/>
            <person name="Bharti A.K."/>
            <person name="Gaur A."/>
            <person name="Gupta V."/>
            <person name="Kumar D."/>
            <person name="Ravi V."/>
            <person name="Vij S."/>
            <person name="Kapur A."/>
            <person name="Khurana P."/>
            <person name="Khurana P."/>
            <person name="Khurana J.P."/>
            <person name="Tyagi A.K."/>
            <person name="Gaikwad K."/>
            <person name="Singh A."/>
            <person name="Dalal V."/>
            <person name="Srivastava S."/>
            <person name="Dixit A."/>
            <person name="Pal A.K."/>
            <person name="Ghazi I.A."/>
            <person name="Yadav M."/>
            <person name="Pandit A."/>
            <person name="Bhargava A."/>
            <person name="Sureshbabu K."/>
            <person name="Batra K."/>
            <person name="Sharma T.R."/>
            <person name="Mohapatra T."/>
            <person name="Singh N.K."/>
            <person name="Messing J."/>
            <person name="Nelson A.B."/>
            <person name="Fuks G."/>
            <person name="Kavchok S."/>
            <person name="Keizer G."/>
            <person name="Linton E."/>
            <person name="Llaca V."/>
            <person name="Song R."/>
            <person name="Tanyolac B."/>
            <person name="Young S."/>
            <person name="Ho-Il K."/>
            <person name="Hahn J.H."/>
            <person name="Sangsakoo G."/>
            <person name="Vanavichit A."/>
            <person name="de Mattos Luiz.A.T."/>
            <person name="Zimmer P.D."/>
            <person name="Malone G."/>
            <person name="Dellagostin O."/>
            <person name="de Oliveira A.C."/>
            <person name="Bevan M."/>
            <person name="Bancroft I."/>
            <person name="Minx P."/>
            <person name="Cordum H."/>
            <person name="Wilson R."/>
            <person name="Cheng Z."/>
            <person name="Jin W."/>
            <person name="Jiang J."/>
            <person name="Leong S.A."/>
            <person name="Iwama H."/>
            <person name="Gojobori T."/>
            <person name="Itoh T."/>
            <person name="Niimura Y."/>
            <person name="Fujii Y."/>
            <person name="Habara T."/>
            <person name="Sakai H."/>
            <person name="Sato Y."/>
            <person name="Wilson G."/>
            <person name="Kumar K."/>
            <person name="McCouch S."/>
            <person name="Juretic N."/>
            <person name="Hoen D."/>
            <person name="Wright S."/>
            <person name="Bruskiewich R."/>
            <person name="Bureau T."/>
            <person name="Miyao A."/>
            <person name="Hirochika H."/>
            <person name="Nishikawa T."/>
            <person name="Kadowaki K."/>
            <person name="Sugiura M."/>
            <person name="Burr B."/>
            <person name="Sasaki T."/>
        </authorList>
    </citation>
    <scope>NUCLEOTIDE SEQUENCE [LARGE SCALE GENOMIC DNA]</scope>
    <source>
        <strain evidence="3">cv. Nipponbare</strain>
    </source>
</reference>
<dbReference type="Gramene" id="Os12t0248600-01">
    <property type="protein sequence ID" value="Os12t0248600-01"/>
    <property type="gene ID" value="Os12g0248600"/>
</dbReference>
<reference evidence="2" key="2">
    <citation type="journal article" date="2005" name="PLoS Biol.">
        <title>The genomes of Oryza sativa: a history of duplications.</title>
        <authorList>
            <person name="Yu J."/>
            <person name="Wang J."/>
            <person name="Lin W."/>
            <person name="Li S."/>
            <person name="Li H."/>
            <person name="Zhou J."/>
            <person name="Ni P."/>
            <person name="Dong W."/>
            <person name="Hu S."/>
            <person name="Zeng C."/>
            <person name="Zhang J."/>
            <person name="Zhang Y."/>
            <person name="Li R."/>
            <person name="Xu Z."/>
            <person name="Li S."/>
            <person name="Li X."/>
            <person name="Zheng H."/>
            <person name="Cong L."/>
            <person name="Lin L."/>
            <person name="Yin J."/>
            <person name="Geng J."/>
            <person name="Li G."/>
            <person name="Shi J."/>
            <person name="Liu J."/>
            <person name="Lv H."/>
            <person name="Li J."/>
            <person name="Wang J."/>
            <person name="Deng Y."/>
            <person name="Ran L."/>
            <person name="Shi X."/>
            <person name="Wang X."/>
            <person name="Wu Q."/>
            <person name="Li C."/>
            <person name="Ren X."/>
            <person name="Wang J."/>
            <person name="Wang X."/>
            <person name="Li D."/>
            <person name="Liu D."/>
            <person name="Zhang X."/>
            <person name="Ji Z."/>
            <person name="Zhao W."/>
            <person name="Sun Y."/>
            <person name="Zhang Z."/>
            <person name="Bao J."/>
            <person name="Han Y."/>
            <person name="Dong L."/>
            <person name="Ji J."/>
            <person name="Chen P."/>
            <person name="Wu S."/>
            <person name="Liu J."/>
            <person name="Xiao Y."/>
            <person name="Bu D."/>
            <person name="Tan J."/>
            <person name="Yang L."/>
            <person name="Ye C."/>
            <person name="Zhang J."/>
            <person name="Xu J."/>
            <person name="Zhou Y."/>
            <person name="Yu Y."/>
            <person name="Zhang B."/>
            <person name="Zhuang S."/>
            <person name="Wei H."/>
            <person name="Liu B."/>
            <person name="Lei M."/>
            <person name="Yu H."/>
            <person name="Li Y."/>
            <person name="Xu H."/>
            <person name="Wei S."/>
            <person name="He X."/>
            <person name="Fang L."/>
            <person name="Zhang Z."/>
            <person name="Zhang Y."/>
            <person name="Huang X."/>
            <person name="Su Z."/>
            <person name="Tong W."/>
            <person name="Li J."/>
            <person name="Tong Z."/>
            <person name="Li S."/>
            <person name="Ye J."/>
            <person name="Wang L."/>
            <person name="Fang L."/>
            <person name="Lei T."/>
            <person name="Chen C."/>
            <person name="Chen H."/>
            <person name="Xu Z."/>
            <person name="Li H."/>
            <person name="Huang H."/>
            <person name="Zhang F."/>
            <person name="Xu H."/>
            <person name="Li N."/>
            <person name="Zhao C."/>
            <person name="Li S."/>
            <person name="Dong L."/>
            <person name="Huang Y."/>
            <person name="Li L."/>
            <person name="Xi Y."/>
            <person name="Qi Q."/>
            <person name="Li W."/>
            <person name="Zhang B."/>
            <person name="Hu W."/>
            <person name="Zhang Y."/>
            <person name="Tian X."/>
            <person name="Jiao Y."/>
            <person name="Liang X."/>
            <person name="Jin J."/>
            <person name="Gao L."/>
            <person name="Zheng W."/>
            <person name="Hao B."/>
            <person name="Liu S."/>
            <person name="Wang W."/>
            <person name="Yuan L."/>
            <person name="Cao M."/>
            <person name="McDermott J."/>
            <person name="Samudrala R."/>
            <person name="Wang J."/>
            <person name="Wong G.K."/>
            <person name="Yang H."/>
        </authorList>
    </citation>
    <scope>NUCLEOTIDE SEQUENCE [LARGE SCALE GENOMIC DNA]</scope>
</reference>
<reference evidence="1" key="3">
    <citation type="journal article" date="2006" name="Nucleic Acids Res.">
        <title>The Rice Annotation Project Database (RAP-DB): hub for Oryza sativa ssp. japonica genome information.</title>
        <authorList>
            <person name="Ohyanagi H."/>
            <person name="Tanaka T."/>
            <person name="Sakai H."/>
            <person name="Shigemoto Y."/>
            <person name="Yamaguchi K."/>
            <person name="Habara T."/>
            <person name="Fujii Y."/>
            <person name="Antonio B.A."/>
            <person name="Nagamura Y."/>
            <person name="Imanishi T."/>
            <person name="Ikeo K."/>
            <person name="Itoh T."/>
            <person name="Gojobori T."/>
            <person name="Sasaki T."/>
        </authorList>
    </citation>
    <scope>NUCLEOTIDE SEQUENCE</scope>
</reference>
<evidence type="ECO:0000313" key="1">
    <source>
        <dbReference type="EMBL" id="BAF29515.1"/>
    </source>
</evidence>
<name>A3CGB0_ORYSJ</name>
<sequence>MAWPRCGGCGLALHGPVSLICTGVGGERGEAATGVWEPWSSAVRERGRALRAVSRLRPLVGDQGGAPPAVAALLESVAGKFSVPTPRFLYDSKKVKSKGKREWWDPPRVNLSL</sequence>
<evidence type="ECO:0000313" key="3">
    <source>
        <dbReference type="Proteomes" id="UP000000763"/>
    </source>
</evidence>
<dbReference type="EMBL" id="AP008218">
    <property type="protein sequence ID" value="BAF29515.1"/>
    <property type="molecule type" value="Genomic_DNA"/>
</dbReference>
<reference evidence="1" key="8">
    <citation type="submission" date="2012-08" db="EMBL/GenBank/DDBJ databases">
        <title>Oryza sativa nipponbare(GA3) genomic DNA, chromosome 12.</title>
        <authorList>
            <consortium name="IRGSP(International Rice Genome Sequencing Project)"/>
        </authorList>
    </citation>
    <scope>NUCLEOTIDE SEQUENCE</scope>
</reference>
<dbReference type="Proteomes" id="UP000007752">
    <property type="component" value="Chromosome 12"/>
</dbReference>
<reference evidence="1" key="9">
    <citation type="submission" date="2012-08" db="EMBL/GenBank/DDBJ databases">
        <title>The Second Rice Annotation Project Meeting (RAP2).</title>
        <authorList>
            <consortium name="The Rice Annotation Project (RAP)"/>
        </authorList>
    </citation>
    <scope>NUCLEOTIDE SEQUENCE</scope>
</reference>
<accession>A3CGB0</accession>
<dbReference type="OMA" id="VWEPWSS"/>
<dbReference type="KEGG" id="dosa:Os12g0248600"/>
<reference evidence="1" key="5">
    <citation type="journal article" date="2008" name="Nucleic Acids Res.">
        <title>The Rice Annotation Project Database (RAP-DB): 2008 update.</title>
        <authorList>
            <consortium name="The Rice Annotation Project (RAP)"/>
            <person name="Tanaka T."/>
            <person name="Antonio B.A."/>
            <person name="Kikuchi S."/>
            <person name="Matsumoto T."/>
            <person name="Nagamura Y."/>
            <person name="Numa H."/>
            <person name="Sakai H."/>
            <person name="Wu J."/>
            <person name="Itoh T."/>
            <person name="Sasaki T."/>
            <person name="Aono R."/>
            <person name="Fujii Y."/>
            <person name="Habara T."/>
            <person name="Harada E."/>
            <person name="Kanno M."/>
            <person name="Kawahara Y."/>
            <person name="Kawashima H."/>
            <person name="Kubooka H."/>
            <person name="Matsuya A."/>
            <person name="Nakaoka H."/>
            <person name="Saichi N."/>
            <person name="Sanbonmatsu R."/>
            <person name="Sato Y."/>
            <person name="Shinso Y."/>
            <person name="Suzuki M."/>
            <person name="Takeda J."/>
            <person name="Tanino M."/>
            <person name="Todokoro F."/>
            <person name="Yamaguchi K."/>
            <person name="Yamamoto N."/>
            <person name="Yamasaki C."/>
            <person name="Imanishi T."/>
            <person name="Okido T."/>
            <person name="Tada M."/>
            <person name="Ikeo K."/>
            <person name="Tateno Y."/>
            <person name="Gojobori T."/>
            <person name="Lin Y.C."/>
            <person name="Wei F.J."/>
            <person name="Hsing Y.I."/>
            <person name="Zhao Q."/>
            <person name="Han B."/>
            <person name="Kramer M.R."/>
            <person name="McCombie R.W."/>
            <person name="Lonsdale D."/>
            <person name="O'Donovan C.C."/>
            <person name="Whitfield E.J."/>
            <person name="Apweiler R."/>
            <person name="Koyanagi K.O."/>
            <person name="Khurana J.P."/>
            <person name="Raghuvanshi S."/>
            <person name="Singh N.K."/>
            <person name="Tyagi A.K."/>
            <person name="Haberer G."/>
            <person name="Fujisawa M."/>
            <person name="Hosokawa S."/>
            <person name="Ito Y."/>
            <person name="Ikawa H."/>
            <person name="Shibata M."/>
            <person name="Yamamoto M."/>
            <person name="Bruskiewich R.M."/>
            <person name="Hoen D.R."/>
            <person name="Bureau TE."/>
            <person name="Namiki N."/>
            <person name="Ohyanagi H."/>
            <person name="Sakai Y."/>
            <person name="Nobushima S."/>
            <person name="Sakata K."/>
            <person name="Barrero R.A."/>
            <person name="Sato Y."/>
            <person name="Souvorov A."/>
            <person name="Smith-White B."/>
            <person name="Tatusova T."/>
            <person name="An S."/>
            <person name="An G."/>
            <person name="OOta S."/>
            <person name="Fuks G."/>
            <person name="Messing J."/>
            <person name="Christie K.R."/>
            <person name="Lieberherr D."/>
            <person name="Kim H."/>
            <person name="Zuccolo A."/>
            <person name="Wing R.A."/>
            <person name="Nobuta K."/>
            <person name="Green P.J."/>
            <person name="Lu C."/>
            <person name="Meyers BC."/>
            <person name="Chaparro C."/>
            <person name="Piegu B."/>
            <person name="Panaud O."/>
            <person name="Echeverria M."/>
        </authorList>
    </citation>
    <scope>NUCLEOTIDE SEQUENCE</scope>
</reference>
<reference evidence="2" key="7">
    <citation type="submission" date="2008-12" db="EMBL/GenBank/DDBJ databases">
        <title>Improved gene annotation of the rice (Oryza sativa) genomes.</title>
        <authorList>
            <person name="Wang J."/>
            <person name="Li R."/>
            <person name="Fan W."/>
            <person name="Huang Q."/>
            <person name="Zhang J."/>
            <person name="Zhou Y."/>
            <person name="Hu Y."/>
            <person name="Zi S."/>
            <person name="Li J."/>
            <person name="Ni P."/>
            <person name="Zheng H."/>
            <person name="Zhang Y."/>
            <person name="Zhao M."/>
            <person name="Hao Q."/>
            <person name="McDermott J."/>
            <person name="Samudrala R."/>
            <person name="Kristiansen K."/>
            <person name="Wong G.K.-S."/>
        </authorList>
    </citation>
    <scope>NUCLEOTIDE SEQUENCE</scope>
</reference>
<gene>
    <name evidence="1" type="ordered locus">Os12g0248600</name>
    <name evidence="2" type="ORF">OsJ_35717</name>
</gene>
<protein>
    <submittedName>
        <fullName evidence="1">Os12g0248600 protein</fullName>
    </submittedName>
</protein>
<dbReference type="Proteomes" id="UP000000763">
    <property type="component" value="Chromosome 12"/>
</dbReference>